<dbReference type="InterPro" id="IPR039425">
    <property type="entry name" value="RNA_pol_sigma-70-like"/>
</dbReference>
<name>A0A316G0N0_9GAMM</name>
<dbReference type="CDD" id="cd06171">
    <property type="entry name" value="Sigma70_r4"/>
    <property type="match status" value="1"/>
</dbReference>
<dbReference type="RefSeq" id="WP_109761991.1">
    <property type="nucleotide sequence ID" value="NZ_QGGU01000002.1"/>
</dbReference>
<evidence type="ECO:0000256" key="1">
    <source>
        <dbReference type="ARBA" id="ARBA00010641"/>
    </source>
</evidence>
<dbReference type="InterPro" id="IPR036388">
    <property type="entry name" value="WH-like_DNA-bd_sf"/>
</dbReference>
<evidence type="ECO:0000259" key="6">
    <source>
        <dbReference type="Pfam" id="PF04542"/>
    </source>
</evidence>
<gene>
    <name evidence="8" type="ORF">C8D97_102295</name>
</gene>
<keyword evidence="4" id="KW-0804">Transcription</keyword>
<dbReference type="GO" id="GO:0006352">
    <property type="term" value="P:DNA-templated transcription initiation"/>
    <property type="evidence" value="ECO:0007669"/>
    <property type="project" value="InterPro"/>
</dbReference>
<reference evidence="8 9" key="1">
    <citation type="submission" date="2018-05" db="EMBL/GenBank/DDBJ databases">
        <title>Genomic Encyclopedia of Type Strains, Phase IV (KMG-IV): sequencing the most valuable type-strain genomes for metagenomic binning, comparative biology and taxonomic classification.</title>
        <authorList>
            <person name="Goeker M."/>
        </authorList>
    </citation>
    <scope>NUCLEOTIDE SEQUENCE [LARGE SCALE GENOMIC DNA]</scope>
    <source>
        <strain evidence="8 9">DSM 25350</strain>
    </source>
</reference>
<dbReference type="Pfam" id="PF08281">
    <property type="entry name" value="Sigma70_r4_2"/>
    <property type="match status" value="1"/>
</dbReference>
<dbReference type="SUPFAM" id="SSF88946">
    <property type="entry name" value="Sigma2 domain of RNA polymerase sigma factors"/>
    <property type="match status" value="1"/>
</dbReference>
<feature type="transmembrane region" description="Helical" evidence="5">
    <location>
        <begin position="353"/>
        <end position="376"/>
    </location>
</feature>
<keyword evidence="5" id="KW-0812">Transmembrane</keyword>
<dbReference type="InterPro" id="IPR014284">
    <property type="entry name" value="RNA_pol_sigma-70_dom"/>
</dbReference>
<feature type="transmembrane region" description="Helical" evidence="5">
    <location>
        <begin position="305"/>
        <end position="323"/>
    </location>
</feature>
<evidence type="ECO:0000256" key="2">
    <source>
        <dbReference type="ARBA" id="ARBA00023015"/>
    </source>
</evidence>
<dbReference type="Gene3D" id="1.10.1740.10">
    <property type="match status" value="1"/>
</dbReference>
<dbReference type="NCBIfam" id="TIGR02937">
    <property type="entry name" value="sigma70-ECF"/>
    <property type="match status" value="1"/>
</dbReference>
<comment type="caution">
    <text evidence="8">The sequence shown here is derived from an EMBL/GenBank/DDBJ whole genome shotgun (WGS) entry which is preliminary data.</text>
</comment>
<sequence length="382" mass="42581">MTIASQSVQMSQLHLDVLSAQSGDQKAFARLINSTRNTVTSIALAIVKDIDGSEDVAQQVYIDIWHGLNKLKNHLSFMPWVRQITRYKAYNFLRDNKVKQKVSCDSEHELIADFLKTDDTPANEHLREQQSVIVKSLIEQLPDDSREMILLYYREDCSTQQVAELLDVSDALVRKKISRARQTIKKQWLERYGEVLLSTAPTFGFTALIISAATGSSPATASILATSMASGKSTLLSKLLALMGGAMIGAALGALAVEWSSRLALKKLSDQQAKQTLKTYRTQTIAWIMVFGLLLAVAYEFTTGWIAPTITYILFTIGLYLLLRRTVKHLDYYIFANKSLTEKQQRQRRIDKFCGFWGTIGGCLAGFIGLIIGLIGSGRLSL</sequence>
<evidence type="ECO:0000256" key="3">
    <source>
        <dbReference type="ARBA" id="ARBA00023082"/>
    </source>
</evidence>
<comment type="similarity">
    <text evidence="1">Belongs to the sigma-70 factor family. ECF subfamily.</text>
</comment>
<dbReference type="PANTHER" id="PTHR43133">
    <property type="entry name" value="RNA POLYMERASE ECF-TYPE SIGMA FACTO"/>
    <property type="match status" value="1"/>
</dbReference>
<feature type="domain" description="RNA polymerase sigma factor 70 region 4 type 2" evidence="7">
    <location>
        <begin position="134"/>
        <end position="183"/>
    </location>
</feature>
<evidence type="ECO:0000256" key="5">
    <source>
        <dbReference type="SAM" id="Phobius"/>
    </source>
</evidence>
<proteinExistence type="inferred from homology"/>
<dbReference type="InterPro" id="IPR013324">
    <property type="entry name" value="RNA_pol_sigma_r3/r4-like"/>
</dbReference>
<organism evidence="8 9">
    <name type="scientific">Pleionea mediterranea</name>
    <dbReference type="NCBI Taxonomy" id="523701"/>
    <lineage>
        <taxon>Bacteria</taxon>
        <taxon>Pseudomonadati</taxon>
        <taxon>Pseudomonadota</taxon>
        <taxon>Gammaproteobacteria</taxon>
        <taxon>Oceanospirillales</taxon>
        <taxon>Pleioneaceae</taxon>
        <taxon>Pleionea</taxon>
    </lineage>
</organism>
<dbReference type="SUPFAM" id="SSF88659">
    <property type="entry name" value="Sigma3 and sigma4 domains of RNA polymerase sigma factors"/>
    <property type="match status" value="1"/>
</dbReference>
<keyword evidence="5" id="KW-0472">Membrane</keyword>
<keyword evidence="9" id="KW-1185">Reference proteome</keyword>
<protein>
    <submittedName>
        <fullName evidence="8">RNA polymerase sigma factor (Sigma-70 family)</fullName>
    </submittedName>
</protein>
<dbReference type="GO" id="GO:0016987">
    <property type="term" value="F:sigma factor activity"/>
    <property type="evidence" value="ECO:0007669"/>
    <property type="project" value="UniProtKB-KW"/>
</dbReference>
<dbReference type="InterPro" id="IPR007627">
    <property type="entry name" value="RNA_pol_sigma70_r2"/>
</dbReference>
<feature type="transmembrane region" description="Helical" evidence="5">
    <location>
        <begin position="280"/>
        <end position="299"/>
    </location>
</feature>
<dbReference type="GO" id="GO:0003677">
    <property type="term" value="F:DNA binding"/>
    <property type="evidence" value="ECO:0007669"/>
    <property type="project" value="InterPro"/>
</dbReference>
<dbReference type="InterPro" id="IPR013325">
    <property type="entry name" value="RNA_pol_sigma_r2"/>
</dbReference>
<dbReference type="EMBL" id="QGGU01000002">
    <property type="protein sequence ID" value="PWK53905.1"/>
    <property type="molecule type" value="Genomic_DNA"/>
</dbReference>
<dbReference type="AlphaFoldDB" id="A0A316G0N0"/>
<evidence type="ECO:0000313" key="9">
    <source>
        <dbReference type="Proteomes" id="UP000245790"/>
    </source>
</evidence>
<evidence type="ECO:0000259" key="7">
    <source>
        <dbReference type="Pfam" id="PF08281"/>
    </source>
</evidence>
<feature type="domain" description="RNA polymerase sigma-70 region 2" evidence="6">
    <location>
        <begin position="31"/>
        <end position="97"/>
    </location>
</feature>
<dbReference type="InterPro" id="IPR013249">
    <property type="entry name" value="RNA_pol_sigma70_r4_t2"/>
</dbReference>
<evidence type="ECO:0000313" key="8">
    <source>
        <dbReference type="EMBL" id="PWK53905.1"/>
    </source>
</evidence>
<feature type="transmembrane region" description="Helical" evidence="5">
    <location>
        <begin position="235"/>
        <end position="259"/>
    </location>
</feature>
<keyword evidence="2" id="KW-0805">Transcription regulation</keyword>
<evidence type="ECO:0000256" key="4">
    <source>
        <dbReference type="ARBA" id="ARBA00023163"/>
    </source>
</evidence>
<dbReference type="Pfam" id="PF04542">
    <property type="entry name" value="Sigma70_r2"/>
    <property type="match status" value="1"/>
</dbReference>
<dbReference type="PANTHER" id="PTHR43133:SF25">
    <property type="entry name" value="RNA POLYMERASE SIGMA FACTOR RFAY-RELATED"/>
    <property type="match status" value="1"/>
</dbReference>
<keyword evidence="3" id="KW-0731">Sigma factor</keyword>
<feature type="transmembrane region" description="Helical" evidence="5">
    <location>
        <begin position="195"/>
        <end position="215"/>
    </location>
</feature>
<keyword evidence="5" id="KW-1133">Transmembrane helix</keyword>
<dbReference type="OrthoDB" id="9797134at2"/>
<accession>A0A316G0N0</accession>
<dbReference type="Gene3D" id="1.10.10.10">
    <property type="entry name" value="Winged helix-like DNA-binding domain superfamily/Winged helix DNA-binding domain"/>
    <property type="match status" value="1"/>
</dbReference>
<dbReference type="Proteomes" id="UP000245790">
    <property type="component" value="Unassembled WGS sequence"/>
</dbReference>